<dbReference type="InterPro" id="IPR036097">
    <property type="entry name" value="HisK_dim/P_sf"/>
</dbReference>
<dbReference type="PATRIC" id="fig|1095749.3.peg.882"/>
<dbReference type="Gene3D" id="1.20.5.1040">
    <property type="entry name" value="Sensor protein qsec"/>
    <property type="match status" value="2"/>
</dbReference>
<keyword evidence="5" id="KW-0808">Transferase</keyword>
<evidence type="ECO:0000256" key="8">
    <source>
        <dbReference type="ARBA" id="ARBA00022777"/>
    </source>
</evidence>
<dbReference type="EMBL" id="AJSX01000022">
    <property type="protein sequence ID" value="EIJ70157.1"/>
    <property type="molecule type" value="Genomic_DNA"/>
</dbReference>
<dbReference type="GO" id="GO:0000155">
    <property type="term" value="F:phosphorelay sensor kinase activity"/>
    <property type="evidence" value="ECO:0007669"/>
    <property type="project" value="InterPro"/>
</dbReference>
<evidence type="ECO:0000256" key="1">
    <source>
        <dbReference type="ARBA" id="ARBA00000085"/>
    </source>
</evidence>
<comment type="caution">
    <text evidence="15">The sequence shown here is derived from an EMBL/GenBank/DDBJ whole genome shotgun (WGS) entry which is preliminary data.</text>
</comment>
<dbReference type="Gene3D" id="1.10.287.130">
    <property type="match status" value="1"/>
</dbReference>
<dbReference type="Proteomes" id="UP000006457">
    <property type="component" value="Unassembled WGS sequence"/>
</dbReference>
<feature type="transmembrane region" description="Helical" evidence="13">
    <location>
        <begin position="172"/>
        <end position="191"/>
    </location>
</feature>
<dbReference type="InterPro" id="IPR003594">
    <property type="entry name" value="HATPase_dom"/>
</dbReference>
<dbReference type="InterPro" id="IPR036890">
    <property type="entry name" value="HATPase_C_sf"/>
</dbReference>
<evidence type="ECO:0000256" key="10">
    <source>
        <dbReference type="ARBA" id="ARBA00022989"/>
    </source>
</evidence>
<name>I3DEL4_9PAST</name>
<sequence length="459" mass="52556">MRYMKSIRFRLIIILSLVSLIIRGIIGYFTWDYVHIEINHIFDSRQILLAKRLASSSLQQILYEKQNSLISPAGGFVDQSSLQGVPSKQYDDDALAFAIFTRYGEKVVSDDANGEYLSFQPAQGFSTAKLTNSDEEWRIFWLPSKDKELLIAVGQQIEYRDRLINKFVWDQLLVWILTFLIMLGFIVWIITREFSLLKQLSENLKKRKPDDNTLISTQNMPTEVLPLVNGLNSYIARSAKTLIRERRFTSDAAHELRSPLAGLKVQTELVQMLNDEPELQQEALNNLNEGISRMTNLVEQLLTLSRLDNLDELDELENINWEELIEHVLRTQSAYAAKRNMQLSFDKQSIPLQKQGQPLLLSLMLGNLLDNAIKYCSERSFIRIILTKNAVIIEDNGGGVSDEEIQKLGQRFYRPAGQNEKGSGLGISIVYCIAELHGYSILALSFEKFLNISPHFLFI</sequence>
<dbReference type="Gene3D" id="3.30.565.10">
    <property type="entry name" value="Histidine kinase-like ATPase, C-terminal domain"/>
    <property type="match status" value="1"/>
</dbReference>
<dbReference type="SMART" id="SM00388">
    <property type="entry name" value="HisKA"/>
    <property type="match status" value="1"/>
</dbReference>
<dbReference type="EC" id="2.7.13.3" evidence="3"/>
<keyword evidence="7" id="KW-0547">Nucleotide-binding</keyword>
<evidence type="ECO:0000313" key="15">
    <source>
        <dbReference type="EMBL" id="EIJ70157.1"/>
    </source>
</evidence>
<keyword evidence="9" id="KW-0067">ATP-binding</keyword>
<evidence type="ECO:0000256" key="7">
    <source>
        <dbReference type="ARBA" id="ARBA00022741"/>
    </source>
</evidence>
<dbReference type="PANTHER" id="PTHR45436:SF14">
    <property type="entry name" value="SENSOR PROTEIN QSEC"/>
    <property type="match status" value="1"/>
</dbReference>
<keyword evidence="6 13" id="KW-0812">Transmembrane</keyword>
<dbReference type="Pfam" id="PF02518">
    <property type="entry name" value="HATPase_c"/>
    <property type="match status" value="1"/>
</dbReference>
<keyword evidence="16" id="KW-1185">Reference proteome</keyword>
<protein>
    <recommendedName>
        <fullName evidence="3">histidine kinase</fullName>
        <ecNumber evidence="3">2.7.13.3</ecNumber>
    </recommendedName>
</protein>
<dbReference type="Pfam" id="PF00512">
    <property type="entry name" value="HisKA"/>
    <property type="match status" value="1"/>
</dbReference>
<proteinExistence type="predicted"/>
<evidence type="ECO:0000259" key="14">
    <source>
        <dbReference type="PROSITE" id="PS50109"/>
    </source>
</evidence>
<evidence type="ECO:0000256" key="6">
    <source>
        <dbReference type="ARBA" id="ARBA00022692"/>
    </source>
</evidence>
<evidence type="ECO:0000256" key="13">
    <source>
        <dbReference type="SAM" id="Phobius"/>
    </source>
</evidence>
<dbReference type="InterPro" id="IPR003661">
    <property type="entry name" value="HisK_dim/P_dom"/>
</dbReference>
<dbReference type="GO" id="GO:0005524">
    <property type="term" value="F:ATP binding"/>
    <property type="evidence" value="ECO:0007669"/>
    <property type="project" value="UniProtKB-KW"/>
</dbReference>
<evidence type="ECO:0000256" key="5">
    <source>
        <dbReference type="ARBA" id="ARBA00022679"/>
    </source>
</evidence>
<keyword evidence="10 13" id="KW-1133">Transmembrane helix</keyword>
<comment type="catalytic activity">
    <reaction evidence="1">
        <text>ATP + protein L-histidine = ADP + protein N-phospho-L-histidine.</text>
        <dbReference type="EC" id="2.7.13.3"/>
    </reaction>
</comment>
<feature type="domain" description="Histidine kinase" evidence="14">
    <location>
        <begin position="251"/>
        <end position="441"/>
    </location>
</feature>
<reference evidence="15 16" key="1">
    <citation type="submission" date="2012-03" db="EMBL/GenBank/DDBJ databases">
        <authorList>
            <person name="Harkins D.M."/>
            <person name="Madupu R."/>
            <person name="Durkin A.S."/>
            <person name="Torralba M."/>
            <person name="Methe B."/>
            <person name="Sutton G.G."/>
            <person name="Nelson K.E."/>
        </authorList>
    </citation>
    <scope>NUCLEOTIDE SEQUENCE [LARGE SCALE GENOMIC DNA]</scope>
    <source>
        <strain evidence="15 16">CCUG 2042</strain>
    </source>
</reference>
<keyword evidence="12 13" id="KW-0472">Membrane</keyword>
<comment type="subcellular location">
    <subcellularLocation>
        <location evidence="2">Membrane</location>
        <topology evidence="2">Multi-pass membrane protein</topology>
    </subcellularLocation>
</comment>
<evidence type="ECO:0000256" key="2">
    <source>
        <dbReference type="ARBA" id="ARBA00004141"/>
    </source>
</evidence>
<dbReference type="PANTHER" id="PTHR45436">
    <property type="entry name" value="SENSOR HISTIDINE KINASE YKOH"/>
    <property type="match status" value="1"/>
</dbReference>
<keyword evidence="11" id="KW-0902">Two-component regulatory system</keyword>
<evidence type="ECO:0000256" key="12">
    <source>
        <dbReference type="ARBA" id="ARBA00023136"/>
    </source>
</evidence>
<dbReference type="AlphaFoldDB" id="I3DEL4"/>
<evidence type="ECO:0000256" key="9">
    <source>
        <dbReference type="ARBA" id="ARBA00022840"/>
    </source>
</evidence>
<gene>
    <name evidence="15" type="ORF">HMPREF1052_1553</name>
</gene>
<keyword evidence="4" id="KW-0597">Phosphoprotein</keyword>
<evidence type="ECO:0000313" key="16">
    <source>
        <dbReference type="Proteomes" id="UP000006457"/>
    </source>
</evidence>
<evidence type="ECO:0000256" key="4">
    <source>
        <dbReference type="ARBA" id="ARBA00022553"/>
    </source>
</evidence>
<organism evidence="15 16">
    <name type="scientific">Pasteurella bettyae CCUG 2042</name>
    <dbReference type="NCBI Taxonomy" id="1095749"/>
    <lineage>
        <taxon>Bacteria</taxon>
        <taxon>Pseudomonadati</taxon>
        <taxon>Pseudomonadota</taxon>
        <taxon>Gammaproteobacteria</taxon>
        <taxon>Pasteurellales</taxon>
        <taxon>Pasteurellaceae</taxon>
        <taxon>Pasteurella</taxon>
    </lineage>
</organism>
<dbReference type="InterPro" id="IPR050428">
    <property type="entry name" value="TCS_sensor_his_kinase"/>
</dbReference>
<dbReference type="eggNOG" id="COG0642">
    <property type="taxonomic scope" value="Bacteria"/>
</dbReference>
<dbReference type="InterPro" id="IPR005467">
    <property type="entry name" value="His_kinase_dom"/>
</dbReference>
<dbReference type="FunFam" id="1.10.287.130:FF:000035">
    <property type="entry name" value="Two-component sensor histidine kinase"/>
    <property type="match status" value="1"/>
</dbReference>
<dbReference type="SUPFAM" id="SSF55874">
    <property type="entry name" value="ATPase domain of HSP90 chaperone/DNA topoisomerase II/histidine kinase"/>
    <property type="match status" value="1"/>
</dbReference>
<dbReference type="GO" id="GO:0005886">
    <property type="term" value="C:plasma membrane"/>
    <property type="evidence" value="ECO:0007669"/>
    <property type="project" value="TreeGrafter"/>
</dbReference>
<dbReference type="SUPFAM" id="SSF47384">
    <property type="entry name" value="Homodimeric domain of signal transducing histidine kinase"/>
    <property type="match status" value="1"/>
</dbReference>
<dbReference type="PROSITE" id="PS50109">
    <property type="entry name" value="HIS_KIN"/>
    <property type="match status" value="1"/>
</dbReference>
<dbReference type="SMART" id="SM00387">
    <property type="entry name" value="HATPase_c"/>
    <property type="match status" value="1"/>
</dbReference>
<keyword evidence="8" id="KW-0418">Kinase</keyword>
<dbReference type="CDD" id="cd00082">
    <property type="entry name" value="HisKA"/>
    <property type="match status" value="1"/>
</dbReference>
<accession>I3DEL4</accession>
<evidence type="ECO:0000256" key="11">
    <source>
        <dbReference type="ARBA" id="ARBA00023012"/>
    </source>
</evidence>
<evidence type="ECO:0000256" key="3">
    <source>
        <dbReference type="ARBA" id="ARBA00012438"/>
    </source>
</evidence>